<evidence type="ECO:0000256" key="1">
    <source>
        <dbReference type="SAM" id="SignalP"/>
    </source>
</evidence>
<dbReference type="Proteomes" id="UP000604046">
    <property type="component" value="Unassembled WGS sequence"/>
</dbReference>
<protein>
    <submittedName>
        <fullName evidence="2">Uncharacterized protein</fullName>
    </submittedName>
</protein>
<feature type="chain" id="PRO_5032471626" evidence="1">
    <location>
        <begin position="20"/>
        <end position="173"/>
    </location>
</feature>
<feature type="signal peptide" evidence="1">
    <location>
        <begin position="1"/>
        <end position="19"/>
    </location>
</feature>
<accession>A0A812QMG4</accession>
<keyword evidence="3" id="KW-1185">Reference proteome</keyword>
<reference evidence="2" key="1">
    <citation type="submission" date="2021-02" db="EMBL/GenBank/DDBJ databases">
        <authorList>
            <person name="Dougan E. K."/>
            <person name="Rhodes N."/>
            <person name="Thang M."/>
            <person name="Chan C."/>
        </authorList>
    </citation>
    <scope>NUCLEOTIDE SEQUENCE</scope>
</reference>
<dbReference type="OrthoDB" id="417729at2759"/>
<sequence>MGSSFAWLLSLCSLLLAAADSPAEPTLPAMVARIIAGDFENNFFTGDFLKARPANEKEEVGACLLDKVGAIVTENGVEQFLNELQVDAAACCTKDRQDCVKDITKPYALLTSIRQNHADAKTTAPKVAAMLLRAVESRLGSDKVNPSHSHFFGKCKDIENCTMPALGASTMDL</sequence>
<evidence type="ECO:0000313" key="2">
    <source>
        <dbReference type="EMBL" id="CAE7394290.1"/>
    </source>
</evidence>
<proteinExistence type="predicted"/>
<evidence type="ECO:0000313" key="3">
    <source>
        <dbReference type="Proteomes" id="UP000604046"/>
    </source>
</evidence>
<dbReference type="EMBL" id="CAJNDS010002255">
    <property type="protein sequence ID" value="CAE7394290.1"/>
    <property type="molecule type" value="Genomic_DNA"/>
</dbReference>
<organism evidence="2 3">
    <name type="scientific">Symbiodinium natans</name>
    <dbReference type="NCBI Taxonomy" id="878477"/>
    <lineage>
        <taxon>Eukaryota</taxon>
        <taxon>Sar</taxon>
        <taxon>Alveolata</taxon>
        <taxon>Dinophyceae</taxon>
        <taxon>Suessiales</taxon>
        <taxon>Symbiodiniaceae</taxon>
        <taxon>Symbiodinium</taxon>
    </lineage>
</organism>
<name>A0A812QMG4_9DINO</name>
<dbReference type="AlphaFoldDB" id="A0A812QMG4"/>
<gene>
    <name evidence="2" type="ORF">SNAT2548_LOCUS21481</name>
</gene>
<comment type="caution">
    <text evidence="2">The sequence shown here is derived from an EMBL/GenBank/DDBJ whole genome shotgun (WGS) entry which is preliminary data.</text>
</comment>
<keyword evidence="1" id="KW-0732">Signal</keyword>